<dbReference type="InterPro" id="IPR056887">
    <property type="entry name" value="SYNE1/2_dom"/>
</dbReference>
<feature type="compositionally biased region" description="Acidic residues" evidence="7">
    <location>
        <begin position="5396"/>
        <end position="5410"/>
    </location>
</feature>
<dbReference type="GO" id="GO:0003779">
    <property type="term" value="F:actin binding"/>
    <property type="evidence" value="ECO:0007669"/>
    <property type="project" value="UniProtKB-KW"/>
</dbReference>
<dbReference type="InterPro" id="IPR018159">
    <property type="entry name" value="Spectrin/alpha-actinin"/>
</dbReference>
<dbReference type="InterPro" id="IPR036872">
    <property type="entry name" value="CH_dom_sf"/>
</dbReference>
<feature type="coiled-coil region" evidence="6">
    <location>
        <begin position="1140"/>
        <end position="1170"/>
    </location>
</feature>
<dbReference type="Proteomes" id="UP000694419">
    <property type="component" value="Unplaced"/>
</dbReference>
<dbReference type="Pfam" id="PF00307">
    <property type="entry name" value="CH"/>
    <property type="match status" value="2"/>
</dbReference>
<feature type="coiled-coil region" evidence="6">
    <location>
        <begin position="1895"/>
        <end position="1929"/>
    </location>
</feature>
<feature type="coiled-coil region" evidence="6">
    <location>
        <begin position="4574"/>
        <end position="4611"/>
    </location>
</feature>
<comment type="subcellular location">
    <subcellularLocation>
        <location evidence="1">Endomembrane system</location>
    </subcellularLocation>
</comment>
<feature type="coiled-coil region" evidence="6">
    <location>
        <begin position="3115"/>
        <end position="3149"/>
    </location>
</feature>
<sequence length="5809" mass="669238">TFTTWINSILAKRTPPSVISDLYTDIQQGHILLDLLEELSGQHLPREKGFNTFQCRSNIENALTFLKSRSLKLINIHVADIIEGKPSIVLGLIWTIIFHFHIEELARTLACTYNQPSLDCSSAVDSSPKASRSAKKSAKIKERWKISATKALLLWAKEQCSLHGSINVTDFKSSWRSGLPFLAIIKTLRPGLVDLEKAKSRSNKENLKEAFRIAELELNIPRLLEPEDVDIMNPDEKSIMTYVAQFLQYSRNMPESEEDMQEKVKETMSWLAAQEKKLAKLLIDTENEPYCQKYKEMMSFVEAFNQEKKPFLPVLLSKRSEAEPSESQQQMREEWDKLISQIDEWKAKLDQMLPSPLDGIEAWLQEVEHLQAEDLPDLQDSFKAMFAFREIIVIFKGLMDCFDSHLDTLQSFKNEDEKNMPLVLPEKLEEMKRRFNNICFTNSNTFLEYHYGLCSAIANEVMLKLNIWDVKYGTKESVESLLENWNNFIEEKRLETLLEAATCICEDLKNKNITGDPQEISKLLKAVESKISMCRHYISNVNTTLQKVLSSWSNYTENIHLLKTWLEENRNEHPKEIPAEILAKWNSVHGSLNEAGNYLIEVSKEQVGSNIAKEMKKLNRRWAKFIKRTHFLGEESTDAAEKTRELPGSLEKIEELLGGVESWAAEIGCLLGKISQERPVQPEMEEHLQVKMELHSEEILQSLTQNVSSQMSQQHSYTTGLQARIKEARDKIEVLLLYCYCTLYTQTSLILTLYLLDSQLHYLCGFSCCKMLSGFSCLLSQFMFSYLSCRTNSLRTALEIVLPIENESNLLCELDQRLKKKDIQQFNLMNSDIAYRELKELQRSILNQIEVCKQLDHLDSSARDEFNPIDLQAASKIMIYYQNQLEEMSHKMQIRETVLKDLEAFMASLRKIQSSIKCLKDPSGQPEIQGKALREVAQEVSRMAEEAKCLDERLKTVDICLEDAECGRETCCENLVLTLSEELNTIYDPSSEQMLTEEKDLYKIFSTKNGELLKNIQDLRDRINKIGLKDPTIPAIQQRVKSLTELEKELDCAAVEMKPMREIANKLPQIKEEKAEEANEQCRVTERLWEDTKLLLAECQEQCARALDLLKQYQSCKTSLTSIIQKQEIVLSQQTSYMGKENLNRLITKIEEAKEEFNDHSEDVDKINQICKNLQFQLNKMRSFEEPPFENEANIIVDRWLDINEKTENYCDNLGRAQALWDKLLSLSGTISAWAHAELENAEDRCLTEEDLTQLKACLKVQEQKLQKFDNTVAEIEELLNSNEPPLELQVIRSSVVQKMELIKELLSTKRGTSELSVNTAELKGDLDLAKTQIGMTESLLKALSPSDTLEIFTKLEEIHQKILQQKHHVTLLQEETDCPDVDELNKQLQCVTDLFNKKKHVFQDHFIGVLNRQCKNFNDWFSSTQLSLKDCFDPSETKMILEERLQRLKRFLTSEGKDRDIQEVKTLLNKVKHYLPKASINHLNSHVRDQEAELQRLISKCQKREKELDASLQQLSSLEESRTVLEEWLAAQEAKLEEIKKDETKLENFHKTLLMQRKPFDSIAQLANSLREAQLTEDETVSEASDLISRYQTLLTCVSGMAGNTERLPVEGQNFEELAQDVACWIKKLEEAINLCSQQSELPSDKRINQIKEITALKDAGEAKIQNMAALGETLMRNEKHKSVIQETISELQNQWESTCRLAAEYSSPQEQLQLNKEQYEQSKEDLRLALTELEKQQQEIGFALQPGLQEKQAQLTNYADLLQKAEGLTSRFKELKSQEDHLQGQTGDPCFAEVEWLELKHQHENLLGQLQTIVRTLESHVQEHQQFQDMVAGLSTELKTVSEKLADLKILVNKVLSSCLKEQQAPLSRCEDTLKKILVLAEAVKQNTSSAGQKFIKEEIETLQSEHRSLEERLENVKRKEENIFSKALELKDKLGNAIQMEDKADTMLEREIRITSDTPVTAEESPTTVEFKEPSEINDVSIFVDNNDSGKQVGESSLSQMPFVYCIFYCILNFIEIKPSNLQTELEAWKAKSLCPSQEAFPNATTGSNRAELQTPEPVVPCWDRLLQELDAVKAVKQQQYCLINEYQKNLSAVRSSMKNLSTEKDNIKMGPMNNTVLLEKIKACVESLRKEKDVLNQLKTQQESLSQHLTCMDKVLTESQMRQLEQWWQHMEQTVQKKHDQVVAEIDEFNLLMNKAQDIQRLIQEQYLQAESYSSSEREAKYPVLWTTELQDIKHGLSLLKRRIELQMKRIWSDQEKVALENSIHDLQSKLEALSAQQAPQEGVQITGPALVKCEMMKRLKENISWVKDSLSSLDQKAALFPSDVKSQIRSCQLMSTEIVNREPVIVSLDYGLQHIVPNLNPEEISDLTFLLQTLQNSYKALVLKSAQRLQHLELQLEERQRLIAEVEKVHCQLRNAEMLARPDMNQTSTWSELINQQAILKEILKDVQEIEGLISSHCKESQVTAGELSLSEQLFLIDQLRSLKNRARKTQRQIQSKLHEVEKKIAVYREFAEGITSLQQDLNDLQHSEMNLEEDELLGAKQEVKNECKALREKLLAFQANLSQIIKYKEIFECVGLKWDSMQLDELQTQFFKIKNKIIGKIKHIDNTVREWEKIQALLNEIQTVTSTVRKEANFLNDSSSSSPAKNLTSAQILFQTVQQILCLTQEVENQLNKNEVFDTPFKESKREEIKSVEKDVKKLHQFLLNLVSGLQCVNKEDVQNEIEHMFHIIKHIQLELQQPLVIDMKNMQYEKMRWEGIQNMMQGKFSDIKCIMEKERESQEEKSLVPGIEAKLETLQDHEIQLKTDIAARTRELYTKAVQRAAGFLEDYEAQVKSAAAELNSSEEICQTPQWKQEEFNSVKSSIENLCSKLKNLVKPEDKICLENTLTELVNKSVALREKAQRKEADEQRYFEKYKSYTKTKDKVCGNLNNLEKMLSQSLSQIPMSYKEALEHLEESKNLVSNIDSAEDDLVKLRQVSGELRRLRKGSDKALGRIVTVLWENWLGLLEAAKGLEINCEELKQEWKFINEELERETIILDKLQEEQPESLKEKEKATREELLELLDFVNSFEENINQQQLLLLLLLHRIRNILNTPENTEAEAALPALCEIKAMQDRCKKLYEKAQDHKDSVQAEIRERNEITEEISAVTNALQNAASALSQDATGKAGQLEEVQSVVGKESQTLKDIMEKLRIKYSEMYTIVPAEIETQLEDCKKVLQDLEEKVSFEILQSSPQYVLKRKAETIDNGLRAIEKMLQQKSENIAKAKEVQKQIWDMLDLWHYKLNELDAEVHDIVEQDSCHAQELMDILVTPLQQYQQVSQLAERRTAILNKAANKMEEYDELLKNVKVWIENTNCLLGAHPQNDSAKSLRKHTDDLQMALEDSEQKQNLLHSVYLELEELTPVFETDSVMQQLNEIADQVATLQHEIAEVLPQIQQVADELDAIESHVKALEKDIAKMKTILSSEDLLEFSPKDQLKHGQVILDHVGPMQKTIVHIQSYEETLHLPGVEMQPFPVFQRARQLLREMKKLEKITKEQNDLLEVIDIFIIFFLLSPKPPLFHYNFDQIIKLCQRKEDILTGMKNSMSELHQRLQQEVPESGDEPTASVLAQSDLIGTDVSGQQVSGALHCDHLPESQRRKVNSPSSSRRSTVDGGRPEPETILQACQAQVAELEECLDKTKVSLGSDPQTPKMQQMVEQKLADCEVVLSEIEQNVLSLWKDCGGSTQYQQETEALSLKLKEVKCNLEKVQAMLQDRYSEEQITTKVNVLPRGAFASAGTPTVEELKTFTVQLGDLSQEANAVHAQDNVAEEVSSNLDRKLFELLLAISRCLNNMEEMLNTSVLSTEEAAVQQALYETLSVELQKLHADLSDRKDDLLKSISCAGGSTDVFCECFNNLQARLEQTQAATASRSSSVKAGLDHNSNYQKTDACALELQNFENQVARLRGHGERFQLPVTLIHEAYKLEADGYFDVLDDMWGILKAKYAELHSPSISESQYEDLLHGFAELVAIGREKIAQDPKQLTKSRAALQSYLENHKDFFHNLMTRMAFMQVFSEKVTPCILQKREEFWKELVNEVKLLEQKACQYGIHLENLLKEWTEFDDEYGVFNKELEALASTLPSVNLVEETEERLMERIALLQQIKSSVDEKHTRLYQMVKEGKKLLPVVSCPEIRSQIRKLEEQWLSLNKKVGHELHRLQTLLRLLSVHLGESYYNRDSEELMKWLDSAQQRMNFWKEQSLNVSQDLPTIRDNINSLFAFSKEADEKSSLKSSVVSTANQLFHVKQADTAALRSSLAKFEQKWGELITQLPAIQEKLHQLQMEKLSSREAIAELMTWLDHVEQQQGHEEPLNSQSSAAQVRSLLQSCKECKMEMNFKQWMVDFVNQSLLQMSTCDVESKRYERTEFAECLGEMNLRWHRLQASLNRKIQDLEQLLEDITEKENKAQTLRSWLEAQSGRLRSLQTPASLISAQNTLDDCKELENQLATKSKILDELKQSLALNGSTEQTPEAVSLRAAELLTKVVRLQVAQLKTSMQSILEQWRVYDEAYAEVSLMTTRYLYCADQCKRSAVSLEALENQVKTLQSLQDELENAEESWAKLQTAASNLKNNCSPSFAKIIEQECTEAHTRWNSVNEDITDQLRAQQATLQLWERFNTLCTEAAVTLEQHKEQCTQLLDAHVPEDNMVETLEQRIQDIKVHEYVFGTWSKRIYFEKQIKRTSPSPLIPQIQSVESIKSVDILLEKLQPLDRVFYLDKMLQGKLDELENHTLELAALSPSVESLNEASIKLPLSDFTLKKMQSLTRQWSQKTATALERCSALEGTQNDEKKFFQKCESWMKFLEKMKETLKTNIPGRFEELQEQQRVYEVKLTLKMEQSWDCYEKQTKELASRLRELKEKVKDPLPVEHEELYKVKEHIKVSQRKQEIEDRLNAWIVFNEKNKELCSWLVQMESKVLQTADVSIEDMIDKLQKVSSNATFLQLQSDTMFLYIYQDYMEEINLFSENKLHLKQMGDELIKASNRSRVAEIDDKLNKINDRWQHLFDVIGARHASHHLLLMSFPLIADLCNKNVLPGLLRVKKLKETLSFIQLLDKNMSNLRTWLAQIESELSKPVVYDVCDDQEIQKRLAEQQDLQRDIEQHTAGVESVFNICEVLLHDSDACANETECDSIQQTTRSLDRQWRNICAMSMERRMKIEETWRLWQKFLDDYSSFEDWLKSSEWIAAKPFSSEVLYTHAKEELKKFELHVHERLTQLELINKQYRRLARENRTDSASKLKQMVHEGNQRWDNLQKRVAAILRRLKHFTNRRDEFEGTRESILVWLTEMDLQLTNVEHFSKSNFDDKMRQLNGFQQEITLNTNKIDQLIVFGEQLIQKSEPLDATVIEGELQELHRYCQEGSDDEEETSESETDPEDSREIQNDPWHKKAISEGHSSPQSLCHLMPPTQGHERSGCETPISVDSIPLEWDHTGDVGGSSSHEDEDEATYYSALSGKSVSEAHPWRSPDSPLCRKHRYNQAEVVGNVLSGPETSTPYKPDYVSIIDRWELIQAQDLRNKPRMKQKLQPWQQLNSDLSDLSAWLDKTEEELEELRKVKPTSVQALEEKVQKLKFKQVQPVSSRELCFICSCNSHSYVLRVLRQVELFFPSFSFYENILKVESNSLLHCFLFVCSKQLEKELLKQQPKVNSLQELTGYLLLKSDGDYIEAGEKVHVIGCKLKQLNKQVSHDLKTIQGNLVTCLLLPDDLDSGVYNPVVVKSSPAVKKARRLQLHPEKQLCPFIPSHAAIHQWASPNLEGNLTFIASFPCAGPYTCFC</sequence>
<dbReference type="FunFam" id="1.20.58.60:FF:000174">
    <property type="entry name" value="Spectrin repeat-containing, nuclear envelope 2"/>
    <property type="match status" value="1"/>
</dbReference>
<evidence type="ECO:0000256" key="6">
    <source>
        <dbReference type="SAM" id="Coils"/>
    </source>
</evidence>
<evidence type="ECO:0000256" key="3">
    <source>
        <dbReference type="ARBA" id="ARBA00022737"/>
    </source>
</evidence>
<feature type="domain" description="Calponin-homology (CH)" evidence="8">
    <location>
        <begin position="1"/>
        <end position="101"/>
    </location>
</feature>
<keyword evidence="2" id="KW-0597">Phosphoprotein</keyword>
<dbReference type="Pfam" id="PF25034">
    <property type="entry name" value="Spectrin_SYNE1"/>
    <property type="match status" value="1"/>
</dbReference>
<keyword evidence="5" id="KW-0009">Actin-binding</keyword>
<dbReference type="InterPro" id="IPR001589">
    <property type="entry name" value="Actinin_actin-bd_CS"/>
</dbReference>
<dbReference type="CDD" id="cd21244">
    <property type="entry name" value="CH_SYNE2_rpt2"/>
    <property type="match status" value="1"/>
</dbReference>
<keyword evidence="6" id="KW-0175">Coiled coil</keyword>
<feature type="coiled-coil region" evidence="6">
    <location>
        <begin position="3439"/>
        <end position="3466"/>
    </location>
</feature>
<dbReference type="FunFam" id="1.20.58.60:FF:000157">
    <property type="entry name" value="Nesprin-1 isoform 1"/>
    <property type="match status" value="1"/>
</dbReference>
<evidence type="ECO:0000256" key="4">
    <source>
        <dbReference type="ARBA" id="ARBA00023136"/>
    </source>
</evidence>
<dbReference type="PROSITE" id="PS50021">
    <property type="entry name" value="CH"/>
    <property type="match status" value="2"/>
</dbReference>
<dbReference type="Gene3D" id="1.10.418.10">
    <property type="entry name" value="Calponin-like domain"/>
    <property type="match status" value="2"/>
</dbReference>
<feature type="region of interest" description="Disordered" evidence="7">
    <location>
        <begin position="5461"/>
        <end position="5483"/>
    </location>
</feature>
<feature type="coiled-coil region" evidence="6">
    <location>
        <begin position="2485"/>
        <end position="2566"/>
    </location>
</feature>
<dbReference type="PROSITE" id="PS00020">
    <property type="entry name" value="ACTININ_2"/>
    <property type="match status" value="1"/>
</dbReference>
<feature type="region of interest" description="Disordered" evidence="7">
    <location>
        <begin position="5394"/>
        <end position="5418"/>
    </location>
</feature>
<dbReference type="SUPFAM" id="SSF47576">
    <property type="entry name" value="Calponin-homology domain, CH-domain"/>
    <property type="match status" value="1"/>
</dbReference>
<dbReference type="InterPro" id="IPR057057">
    <property type="entry name" value="Spectrin_SYNE1"/>
</dbReference>
<evidence type="ECO:0000259" key="8">
    <source>
        <dbReference type="PROSITE" id="PS50021"/>
    </source>
</evidence>
<dbReference type="Pfam" id="PF25035">
    <property type="entry name" value="SYNE1"/>
    <property type="match status" value="1"/>
</dbReference>
<feature type="domain" description="Calponin-homology (CH)" evidence="8">
    <location>
        <begin position="146"/>
        <end position="251"/>
    </location>
</feature>
<keyword evidence="4" id="KW-0472">Membrane</keyword>
<evidence type="ECO:0000313" key="9">
    <source>
        <dbReference type="Ensembl" id="ENSCPGP00000020305.1"/>
    </source>
</evidence>
<evidence type="ECO:0000256" key="1">
    <source>
        <dbReference type="ARBA" id="ARBA00004308"/>
    </source>
</evidence>
<accession>A0A8C3KAZ3</accession>
<dbReference type="Gene3D" id="1.20.58.60">
    <property type="match status" value="10"/>
</dbReference>
<dbReference type="Ensembl" id="ENSCPGT00000022246.1">
    <property type="protein sequence ID" value="ENSCPGP00000020305.1"/>
    <property type="gene ID" value="ENSCPGG00000012296.1"/>
</dbReference>
<feature type="coiled-coil region" evidence="6">
    <location>
        <begin position="2087"/>
        <end position="2152"/>
    </location>
</feature>
<dbReference type="SMART" id="SM00033">
    <property type="entry name" value="CH"/>
    <property type="match status" value="2"/>
</dbReference>
<dbReference type="FunFam" id="1.20.58.60:FF:000112">
    <property type="entry name" value="nesprin-1 isoform X4"/>
    <property type="match status" value="1"/>
</dbReference>
<dbReference type="FunFam" id="1.10.418.10:FF:000050">
    <property type="entry name" value="nesprin-2 isoform X2"/>
    <property type="match status" value="1"/>
</dbReference>
<keyword evidence="3" id="KW-0677">Repeat</keyword>
<reference evidence="9" key="2">
    <citation type="submission" date="2025-09" db="UniProtKB">
        <authorList>
            <consortium name="Ensembl"/>
        </authorList>
    </citation>
    <scope>IDENTIFICATION</scope>
</reference>
<evidence type="ECO:0000256" key="5">
    <source>
        <dbReference type="ARBA" id="ARBA00023203"/>
    </source>
</evidence>
<feature type="coiled-coil region" evidence="6">
    <location>
        <begin position="3015"/>
        <end position="3063"/>
    </location>
</feature>
<feature type="region of interest" description="Disordered" evidence="7">
    <location>
        <begin position="3634"/>
        <end position="3661"/>
    </location>
</feature>
<dbReference type="PANTHER" id="PTHR14514">
    <property type="entry name" value="PKA ANCHORING PROTEIN"/>
    <property type="match status" value="1"/>
</dbReference>
<evidence type="ECO:0000256" key="2">
    <source>
        <dbReference type="ARBA" id="ARBA00022553"/>
    </source>
</evidence>
<name>A0A8C3KAZ3_9CHAR</name>
<protein>
    <submittedName>
        <fullName evidence="9">Spectrin repeat containing nuclear envelope protein 2</fullName>
    </submittedName>
</protein>
<dbReference type="CDD" id="cd00176">
    <property type="entry name" value="SPEC"/>
    <property type="match status" value="2"/>
</dbReference>
<feature type="coiled-coil region" evidence="6">
    <location>
        <begin position="4422"/>
        <end position="4449"/>
    </location>
</feature>
<feature type="coiled-coil region" evidence="6">
    <location>
        <begin position="1481"/>
        <end position="1550"/>
    </location>
</feature>
<feature type="coiled-coil region" evidence="6">
    <location>
        <begin position="1711"/>
        <end position="1780"/>
    </location>
</feature>
<dbReference type="PANTHER" id="PTHR14514:SF4">
    <property type="entry name" value="NESPRIN-2"/>
    <property type="match status" value="1"/>
</dbReference>
<evidence type="ECO:0000313" key="10">
    <source>
        <dbReference type="Proteomes" id="UP000694419"/>
    </source>
</evidence>
<proteinExistence type="predicted"/>
<keyword evidence="10" id="KW-1185">Reference proteome</keyword>
<evidence type="ECO:0000256" key="7">
    <source>
        <dbReference type="SAM" id="MobiDB-lite"/>
    </source>
</evidence>
<reference evidence="9" key="1">
    <citation type="submission" date="2025-08" db="UniProtKB">
        <authorList>
            <consortium name="Ensembl"/>
        </authorList>
    </citation>
    <scope>IDENTIFICATION</scope>
</reference>
<dbReference type="SUPFAM" id="SSF46966">
    <property type="entry name" value="Spectrin repeat"/>
    <property type="match status" value="16"/>
</dbReference>
<dbReference type="InterPro" id="IPR001715">
    <property type="entry name" value="CH_dom"/>
</dbReference>
<organism evidence="9 10">
    <name type="scientific">Calidris pygmaea</name>
    <name type="common">Spoon-billed sandpiper</name>
    <dbReference type="NCBI Taxonomy" id="425635"/>
    <lineage>
        <taxon>Eukaryota</taxon>
        <taxon>Metazoa</taxon>
        <taxon>Chordata</taxon>
        <taxon>Craniata</taxon>
        <taxon>Vertebrata</taxon>
        <taxon>Euteleostomi</taxon>
        <taxon>Archelosauria</taxon>
        <taxon>Archosauria</taxon>
        <taxon>Dinosauria</taxon>
        <taxon>Saurischia</taxon>
        <taxon>Theropoda</taxon>
        <taxon>Coelurosauria</taxon>
        <taxon>Aves</taxon>
        <taxon>Neognathae</taxon>
        <taxon>Neoaves</taxon>
        <taxon>Charadriiformes</taxon>
        <taxon>Scolopacidae</taxon>
        <taxon>Calidris</taxon>
    </lineage>
</organism>
<dbReference type="SMART" id="SM00150">
    <property type="entry name" value="SPEC"/>
    <property type="match status" value="12"/>
</dbReference>